<dbReference type="InterPro" id="IPR006600">
    <property type="entry name" value="HTH_CenpB_DNA-bd_dom"/>
</dbReference>
<dbReference type="RefSeq" id="XP_002907809.1">
    <property type="nucleotide sequence ID" value="XM_002907763.1"/>
</dbReference>
<dbReference type="EMBL" id="DS028120">
    <property type="protein sequence ID" value="EEY64373.1"/>
    <property type="molecule type" value="Genomic_DNA"/>
</dbReference>
<accession>D0MXL0</accession>
<dbReference type="AlphaFoldDB" id="D0MXL0"/>
<evidence type="ECO:0000313" key="3">
    <source>
        <dbReference type="EMBL" id="EEY64373.1"/>
    </source>
</evidence>
<protein>
    <recommendedName>
        <fullName evidence="2">HTH CENPB-type domain-containing protein</fullName>
    </recommendedName>
</protein>
<dbReference type="GO" id="GO:0003677">
    <property type="term" value="F:DNA binding"/>
    <property type="evidence" value="ECO:0007669"/>
    <property type="project" value="UniProtKB-KW"/>
</dbReference>
<gene>
    <name evidence="3" type="ORF">PITG_02957</name>
</gene>
<name>D0MXL0_PHYIT</name>
<evidence type="ECO:0000259" key="2">
    <source>
        <dbReference type="PROSITE" id="PS51253"/>
    </source>
</evidence>
<dbReference type="KEGG" id="pif:PITG_02957"/>
<evidence type="ECO:0000313" key="4">
    <source>
        <dbReference type="Proteomes" id="UP000006643"/>
    </source>
</evidence>
<evidence type="ECO:0000256" key="1">
    <source>
        <dbReference type="ARBA" id="ARBA00023125"/>
    </source>
</evidence>
<dbReference type="VEuPathDB" id="FungiDB:PITG_02957"/>
<keyword evidence="4" id="KW-1185">Reference proteome</keyword>
<dbReference type="Proteomes" id="UP000006643">
    <property type="component" value="Unassembled WGS sequence"/>
</dbReference>
<keyword evidence="1" id="KW-0238">DNA-binding</keyword>
<dbReference type="GeneID" id="9477345"/>
<sequence>MEEGWLRRFLERHSSLTLRTSQPLSKCRNEVEERDLAVLFSSLAKVMIEHKIGALSLGFPVTGDYVSGVNASSAAGRVSLSGGVSSLSTGGAVSVSSGGGSVSSGAVSSGAGSGDANDDLCVSGDVSILSRTCSVFHKHIEFCRLPAFEKEALRDVPDVAMHLISCSTESNDRRSPSDALAALQADGDSSSSICEYPQFLLIARCLLDFVVNHAYNDVSVRNPLRDPSRLYTHYKKKNDSNILAT</sequence>
<dbReference type="HOGENOM" id="CLU_1135395_0_0_1"/>
<proteinExistence type="predicted"/>
<reference evidence="4" key="1">
    <citation type="journal article" date="2009" name="Nature">
        <title>Genome sequence and analysis of the Irish potato famine pathogen Phytophthora infestans.</title>
        <authorList>
            <consortium name="The Broad Institute Genome Sequencing Platform"/>
            <person name="Haas B.J."/>
            <person name="Kamoun S."/>
            <person name="Zody M.C."/>
            <person name="Jiang R.H."/>
            <person name="Handsaker R.E."/>
            <person name="Cano L.M."/>
            <person name="Grabherr M."/>
            <person name="Kodira C.D."/>
            <person name="Raffaele S."/>
            <person name="Torto-Alalibo T."/>
            <person name="Bozkurt T.O."/>
            <person name="Ah-Fong A.M."/>
            <person name="Alvarado L."/>
            <person name="Anderson V.L."/>
            <person name="Armstrong M.R."/>
            <person name="Avrova A."/>
            <person name="Baxter L."/>
            <person name="Beynon J."/>
            <person name="Boevink P.C."/>
            <person name="Bollmann S.R."/>
            <person name="Bos J.I."/>
            <person name="Bulone V."/>
            <person name="Cai G."/>
            <person name="Cakir C."/>
            <person name="Carrington J.C."/>
            <person name="Chawner M."/>
            <person name="Conti L."/>
            <person name="Costanzo S."/>
            <person name="Ewan R."/>
            <person name="Fahlgren N."/>
            <person name="Fischbach M.A."/>
            <person name="Fugelstad J."/>
            <person name="Gilroy E.M."/>
            <person name="Gnerre S."/>
            <person name="Green P.J."/>
            <person name="Grenville-Briggs L.J."/>
            <person name="Griffith J."/>
            <person name="Grunwald N.J."/>
            <person name="Horn K."/>
            <person name="Horner N.R."/>
            <person name="Hu C.H."/>
            <person name="Huitema E."/>
            <person name="Jeong D.H."/>
            <person name="Jones A.M."/>
            <person name="Jones J.D."/>
            <person name="Jones R.W."/>
            <person name="Karlsson E.K."/>
            <person name="Kunjeti S.G."/>
            <person name="Lamour K."/>
            <person name="Liu Z."/>
            <person name="Ma L."/>
            <person name="Maclean D."/>
            <person name="Chibucos M.C."/>
            <person name="McDonald H."/>
            <person name="McWalters J."/>
            <person name="Meijer H.J."/>
            <person name="Morgan W."/>
            <person name="Morris P.F."/>
            <person name="Munro C.A."/>
            <person name="O'Neill K."/>
            <person name="Ospina-Giraldo M."/>
            <person name="Pinzon A."/>
            <person name="Pritchard L."/>
            <person name="Ramsahoye B."/>
            <person name="Ren Q."/>
            <person name="Restrepo S."/>
            <person name="Roy S."/>
            <person name="Sadanandom A."/>
            <person name="Savidor A."/>
            <person name="Schornack S."/>
            <person name="Schwartz D.C."/>
            <person name="Schumann U.D."/>
            <person name="Schwessinger B."/>
            <person name="Seyer L."/>
            <person name="Sharpe T."/>
            <person name="Silvar C."/>
            <person name="Song J."/>
            <person name="Studholme D.J."/>
            <person name="Sykes S."/>
            <person name="Thines M."/>
            <person name="van de Vondervoort P.J."/>
            <person name="Phuntumart V."/>
            <person name="Wawra S."/>
            <person name="Weide R."/>
            <person name="Win J."/>
            <person name="Young C."/>
            <person name="Zhou S."/>
            <person name="Fry W."/>
            <person name="Meyers B.C."/>
            <person name="van West P."/>
            <person name="Ristaino J."/>
            <person name="Govers F."/>
            <person name="Birch P.R."/>
            <person name="Whisson S.C."/>
            <person name="Judelson H.S."/>
            <person name="Nusbaum C."/>
        </authorList>
    </citation>
    <scope>NUCLEOTIDE SEQUENCE [LARGE SCALE GENOMIC DNA]</scope>
    <source>
        <strain evidence="4">T30-4</strain>
    </source>
</reference>
<organism evidence="3 4">
    <name type="scientific">Phytophthora infestans (strain T30-4)</name>
    <name type="common">Potato late blight agent</name>
    <dbReference type="NCBI Taxonomy" id="403677"/>
    <lineage>
        <taxon>Eukaryota</taxon>
        <taxon>Sar</taxon>
        <taxon>Stramenopiles</taxon>
        <taxon>Oomycota</taxon>
        <taxon>Peronosporomycetes</taxon>
        <taxon>Peronosporales</taxon>
        <taxon>Peronosporaceae</taxon>
        <taxon>Phytophthora</taxon>
    </lineage>
</organism>
<dbReference type="STRING" id="403677.D0MXL0"/>
<feature type="domain" description="HTH CENPB-type" evidence="2">
    <location>
        <begin position="1"/>
        <end position="19"/>
    </location>
</feature>
<dbReference type="PROSITE" id="PS51253">
    <property type="entry name" value="HTH_CENPB"/>
    <property type="match status" value="1"/>
</dbReference>
<dbReference type="InParanoid" id="D0MXL0"/>
<dbReference type="OrthoDB" id="1936594at2759"/>